<accession>A0A402CP13</accession>
<dbReference type="PANTHER" id="PTHR42957:SF1">
    <property type="entry name" value="HELICASE MJ1565-RELATED"/>
    <property type="match status" value="1"/>
</dbReference>
<dbReference type="SUPFAM" id="SSF52540">
    <property type="entry name" value="P-loop containing nucleoside triphosphate hydrolases"/>
    <property type="match status" value="1"/>
</dbReference>
<dbReference type="AlphaFoldDB" id="A0A402CP13"/>
<dbReference type="Proteomes" id="UP000287394">
    <property type="component" value="Chromosome"/>
</dbReference>
<reference evidence="2 3" key="1">
    <citation type="journal article" date="2019" name="Int. J. Syst. Evol. Microbiol.">
        <title>Capsulimonas corticalis gen. nov., sp. nov., an aerobic capsulated bacterium, of a novel bacterial order, Capsulimonadales ord. nov., of the class Armatimonadia of the phylum Armatimonadetes.</title>
        <authorList>
            <person name="Li J."/>
            <person name="Kudo C."/>
            <person name="Tonouchi A."/>
        </authorList>
    </citation>
    <scope>NUCLEOTIDE SEQUENCE [LARGE SCALE GENOMIC DNA]</scope>
    <source>
        <strain evidence="2 3">AX-7</strain>
    </source>
</reference>
<dbReference type="InterPro" id="IPR002789">
    <property type="entry name" value="HerA_central"/>
</dbReference>
<dbReference type="Gene3D" id="3.40.50.300">
    <property type="entry name" value="P-loop containing nucleotide triphosphate hydrolases"/>
    <property type="match status" value="2"/>
</dbReference>
<dbReference type="InterPro" id="IPR008571">
    <property type="entry name" value="HerA-like"/>
</dbReference>
<dbReference type="OrthoDB" id="9806951at2"/>
<evidence type="ECO:0000256" key="1">
    <source>
        <dbReference type="SAM" id="MobiDB-lite"/>
    </source>
</evidence>
<dbReference type="InterPro" id="IPR027417">
    <property type="entry name" value="P-loop_NTPase"/>
</dbReference>
<dbReference type="KEGG" id="ccot:CCAX7_52610"/>
<feature type="compositionally biased region" description="Low complexity" evidence="1">
    <location>
        <begin position="8"/>
        <end position="22"/>
    </location>
</feature>
<evidence type="ECO:0000313" key="3">
    <source>
        <dbReference type="Proteomes" id="UP000287394"/>
    </source>
</evidence>
<feature type="region of interest" description="Disordered" evidence="1">
    <location>
        <begin position="1"/>
        <end position="27"/>
    </location>
</feature>
<organism evidence="2 3">
    <name type="scientific">Capsulimonas corticalis</name>
    <dbReference type="NCBI Taxonomy" id="2219043"/>
    <lineage>
        <taxon>Bacteria</taxon>
        <taxon>Bacillati</taxon>
        <taxon>Armatimonadota</taxon>
        <taxon>Armatimonadia</taxon>
        <taxon>Capsulimonadales</taxon>
        <taxon>Capsulimonadaceae</taxon>
        <taxon>Capsulimonas</taxon>
    </lineage>
</organism>
<keyword evidence="3" id="KW-1185">Reference proteome</keyword>
<dbReference type="EMBL" id="AP025739">
    <property type="protein sequence ID" value="BDI33210.1"/>
    <property type="molecule type" value="Genomic_DNA"/>
</dbReference>
<dbReference type="Pfam" id="PF01935">
    <property type="entry name" value="DUF87"/>
    <property type="match status" value="1"/>
</dbReference>
<dbReference type="PANTHER" id="PTHR42957">
    <property type="entry name" value="HELICASE MJ1565-RELATED"/>
    <property type="match status" value="1"/>
</dbReference>
<gene>
    <name evidence="2" type="ORF">CCAX7_52610</name>
</gene>
<sequence length="562" mass="61712">MAFNQKNGARGALSLSDAGSLSPGPRQRVAMGTVVRGSLQAGIQIKLTGDHSVEDIRAGKFVVIDGAQHEFFAMITDVSLDCTSPQVLANPPSPDDAFLRQVLSGTSTFGTLTLKPLLMRPRGAVEFDPVKTVPTHFSGVGEATEEDIADIFGAETQGGDYFHIGSPLDMTDIQVCLDLNKFVERSNGIFGKSGTGKTFLTRICLCGIIKHKKAVNLVFDMHGEYGWKGTTEDPTKEGVDGLKKYFPDKVRVFTLDRAAALRRKVLIENDVHIPYSQISVDDILLLANELNLNQSAAETTYLLEQHYPKKWLSELLKMDGEAIKTFSEISGANALSLGALKRKLGRMVEECKGFLREDLPGEEDDAVRQIMGCLLKGTHVVLEFGQYRKPLQYMLVANILTRQIHKNYIELTEAAMGDKGKKPMPVVITIEEAHKFLSPSLAQQTTFGIIARELRKYNVTLLVVDQRPSGIDDEVLSQLGTRITALLNDERDIDAVLTGVSGAQALRGVLASLDSKQQALLLGHAVPMPVVVQSRTYDDSEFKRSMGEFNTVAAEMDINDWK</sequence>
<protein>
    <submittedName>
        <fullName evidence="2">Uncharacterized protein</fullName>
    </submittedName>
</protein>
<dbReference type="RefSeq" id="WP_119319123.1">
    <property type="nucleotide sequence ID" value="NZ_AP025739.1"/>
</dbReference>
<proteinExistence type="predicted"/>
<evidence type="ECO:0000313" key="2">
    <source>
        <dbReference type="EMBL" id="BDI33210.1"/>
    </source>
</evidence>
<name>A0A402CP13_9BACT</name>